<gene>
    <name evidence="2" type="ORF">DEIGR_103009</name>
</gene>
<evidence type="ECO:0000313" key="2">
    <source>
        <dbReference type="EMBL" id="GAQ22982.1"/>
    </source>
</evidence>
<evidence type="ECO:0000256" key="1">
    <source>
        <dbReference type="SAM" id="Phobius"/>
    </source>
</evidence>
<proteinExistence type="predicted"/>
<keyword evidence="1" id="KW-1133">Transmembrane helix</keyword>
<comment type="caution">
    <text evidence="2">The sequence shown here is derived from an EMBL/GenBank/DDBJ whole genome shotgun (WGS) entry which is preliminary data.</text>
</comment>
<sequence>MPGDESLQQALYGGGMGFIVLLPVLFLLVIGVGVLVALATAAHVRKRNPVYTGAWVGAGVVSTLALAFSLVMLFSGGAGSDADGGALDFYKTPLGGGFYLASVDSDLELPLGLEHRDGDERLPRNGSMTVTGLACVEGQTFLQFKDGERFGRVDVPGRRLEVLTAASLPVAAEGQGFWLNKAAFRATSCADVRASAVDQVRNALLLLVGPLVSLGCLIWLWVWGRRLPNAPVQKEAGW</sequence>
<keyword evidence="1" id="KW-0812">Transmembrane</keyword>
<feature type="transmembrane region" description="Helical" evidence="1">
    <location>
        <begin position="50"/>
        <end position="74"/>
    </location>
</feature>
<organism evidence="2 3">
    <name type="scientific">Deinococcus grandis</name>
    <dbReference type="NCBI Taxonomy" id="57498"/>
    <lineage>
        <taxon>Bacteria</taxon>
        <taxon>Thermotogati</taxon>
        <taxon>Deinococcota</taxon>
        <taxon>Deinococci</taxon>
        <taxon>Deinococcales</taxon>
        <taxon>Deinococcaceae</taxon>
        <taxon>Deinococcus</taxon>
    </lineage>
</organism>
<dbReference type="AlphaFoldDB" id="A0A117DP71"/>
<dbReference type="EMBL" id="BCMS01000001">
    <property type="protein sequence ID" value="GAQ22982.1"/>
    <property type="molecule type" value="Genomic_DNA"/>
</dbReference>
<reference evidence="3" key="1">
    <citation type="submission" date="2015-11" db="EMBL/GenBank/DDBJ databases">
        <title>Draft Genome Sequence of the Radioresistant Bacterium Deinococcus grandis, Isolated from Freshwater Fish in Japan.</title>
        <authorList>
            <person name="Satoh K."/>
            <person name="Onodera T."/>
            <person name="Omoso K."/>
            <person name="Takeda-Yano K."/>
            <person name="Katayama T."/>
            <person name="Oono Y."/>
            <person name="Narumi I."/>
        </authorList>
    </citation>
    <scope>NUCLEOTIDE SEQUENCE [LARGE SCALE GENOMIC DNA]</scope>
    <source>
        <strain evidence="3">ATCC 43672</strain>
    </source>
</reference>
<protein>
    <submittedName>
        <fullName evidence="2">Uncharacterized protein</fullName>
    </submittedName>
</protein>
<dbReference type="Proteomes" id="UP000056209">
    <property type="component" value="Unassembled WGS sequence"/>
</dbReference>
<feature type="transmembrane region" description="Helical" evidence="1">
    <location>
        <begin position="203"/>
        <end position="224"/>
    </location>
</feature>
<evidence type="ECO:0000313" key="3">
    <source>
        <dbReference type="Proteomes" id="UP000056209"/>
    </source>
</evidence>
<name>A0A117DP71_9DEIO</name>
<keyword evidence="3" id="KW-1185">Reference proteome</keyword>
<feature type="transmembrane region" description="Helical" evidence="1">
    <location>
        <begin position="12"/>
        <end position="38"/>
    </location>
</feature>
<keyword evidence="1" id="KW-0472">Membrane</keyword>
<accession>A0A117DP71</accession>